<evidence type="ECO:0000313" key="10">
    <source>
        <dbReference type="WBParaSite" id="Hba_08842"/>
    </source>
</evidence>
<protein>
    <submittedName>
        <fullName evidence="10">G_PROTEIN_RECEP_F1_2 domain-containing protein</fullName>
    </submittedName>
</protein>
<keyword evidence="7" id="KW-0807">Transducer</keyword>
<feature type="transmembrane region" description="Helical" evidence="8">
    <location>
        <begin position="117"/>
        <end position="140"/>
    </location>
</feature>
<keyword evidence="5" id="KW-0675">Receptor</keyword>
<keyword evidence="5" id="KW-0297">G-protein coupled receptor</keyword>
<dbReference type="GO" id="GO:0004930">
    <property type="term" value="F:G protein-coupled receptor activity"/>
    <property type="evidence" value="ECO:0007669"/>
    <property type="project" value="UniProtKB-KW"/>
</dbReference>
<comment type="subcellular location">
    <subcellularLocation>
        <location evidence="1">Cell membrane</location>
        <topology evidence="1">Multi-pass membrane protein</topology>
    </subcellularLocation>
</comment>
<dbReference type="Proteomes" id="UP000095283">
    <property type="component" value="Unplaced"/>
</dbReference>
<evidence type="ECO:0000256" key="5">
    <source>
        <dbReference type="ARBA" id="ARBA00023040"/>
    </source>
</evidence>
<evidence type="ECO:0000256" key="7">
    <source>
        <dbReference type="ARBA" id="ARBA00023224"/>
    </source>
</evidence>
<evidence type="ECO:0000256" key="4">
    <source>
        <dbReference type="ARBA" id="ARBA00022989"/>
    </source>
</evidence>
<accession>A0A1I7WUH2</accession>
<keyword evidence="4 8" id="KW-1133">Transmembrane helix</keyword>
<proteinExistence type="predicted"/>
<organism evidence="9 10">
    <name type="scientific">Heterorhabditis bacteriophora</name>
    <name type="common">Entomopathogenic nematode worm</name>
    <dbReference type="NCBI Taxonomy" id="37862"/>
    <lineage>
        <taxon>Eukaryota</taxon>
        <taxon>Metazoa</taxon>
        <taxon>Ecdysozoa</taxon>
        <taxon>Nematoda</taxon>
        <taxon>Chromadorea</taxon>
        <taxon>Rhabditida</taxon>
        <taxon>Rhabditina</taxon>
        <taxon>Rhabditomorpha</taxon>
        <taxon>Strongyloidea</taxon>
        <taxon>Heterorhabditidae</taxon>
        <taxon>Heterorhabditis</taxon>
    </lineage>
</organism>
<reference evidence="10" key="1">
    <citation type="submission" date="2016-11" db="UniProtKB">
        <authorList>
            <consortium name="WormBaseParasite"/>
        </authorList>
    </citation>
    <scope>IDENTIFICATION</scope>
</reference>
<feature type="transmembrane region" description="Helical" evidence="8">
    <location>
        <begin position="63"/>
        <end position="96"/>
    </location>
</feature>
<dbReference type="InterPro" id="IPR040435">
    <property type="entry name" value="Put_GPCR_Chromadorea"/>
</dbReference>
<name>A0A1I7WUH2_HETBA</name>
<feature type="transmembrane region" description="Helical" evidence="8">
    <location>
        <begin position="160"/>
        <end position="182"/>
    </location>
</feature>
<keyword evidence="3 8" id="KW-0812">Transmembrane</keyword>
<keyword evidence="2" id="KW-1003">Cell membrane</keyword>
<sequence>MEATNFVKLHVNFFYVFITYNQNCSNIFVFGRDEKYALCNITSTETPCQLLKKLHLVKDFRMYFFIIIPIVLSAIALILNITYLILQICVYIGTGSRYERTNASDRQRSFFVAMNRLGMNMATFAVGSVPILIVCIVALSNLKSLSSLGEGDKSPCKTFIYSRLFVQVEILASVAAIVWLLAMILDPVINTMADYKLMETLKKGVSLELEVLKKTNIIRKLSFIRKCIYIYIYED</sequence>
<keyword evidence="9" id="KW-1185">Reference proteome</keyword>
<dbReference type="PANTHER" id="PTHR37441">
    <property type="entry name" value="PROTEIN CBG16518"/>
    <property type="match status" value="1"/>
</dbReference>
<keyword evidence="6 8" id="KW-0472">Membrane</keyword>
<evidence type="ECO:0000256" key="8">
    <source>
        <dbReference type="SAM" id="Phobius"/>
    </source>
</evidence>
<dbReference type="GO" id="GO:0005886">
    <property type="term" value="C:plasma membrane"/>
    <property type="evidence" value="ECO:0007669"/>
    <property type="project" value="UniProtKB-SubCell"/>
</dbReference>
<evidence type="ECO:0000256" key="6">
    <source>
        <dbReference type="ARBA" id="ARBA00023136"/>
    </source>
</evidence>
<evidence type="ECO:0000256" key="2">
    <source>
        <dbReference type="ARBA" id="ARBA00022475"/>
    </source>
</evidence>
<dbReference type="PANTHER" id="PTHR37441:SF4">
    <property type="entry name" value="G-PROTEIN COUPLED RECEPTORS FAMILY 1 PROFILE DOMAIN-CONTAINING PROTEIN"/>
    <property type="match status" value="1"/>
</dbReference>
<evidence type="ECO:0000313" key="9">
    <source>
        <dbReference type="Proteomes" id="UP000095283"/>
    </source>
</evidence>
<dbReference type="AlphaFoldDB" id="A0A1I7WUH2"/>
<evidence type="ECO:0000256" key="3">
    <source>
        <dbReference type="ARBA" id="ARBA00022692"/>
    </source>
</evidence>
<dbReference type="WBParaSite" id="Hba_08842">
    <property type="protein sequence ID" value="Hba_08842"/>
    <property type="gene ID" value="Hba_08842"/>
</dbReference>
<evidence type="ECO:0000256" key="1">
    <source>
        <dbReference type="ARBA" id="ARBA00004651"/>
    </source>
</evidence>